<dbReference type="PANTHER" id="PTHR30289">
    <property type="entry name" value="UNCHARACTERIZED PROTEIN YBCL-RELATED"/>
    <property type="match status" value="1"/>
</dbReference>
<name>A0A2K2U9W4_9ACTN</name>
<dbReference type="Proteomes" id="UP000236197">
    <property type="component" value="Unassembled WGS sequence"/>
</dbReference>
<reference evidence="3" key="1">
    <citation type="submission" date="2018-01" db="EMBL/GenBank/DDBJ databases">
        <title>Rubneribacter badeniensis gen. nov., sp. nov., and Colonibacter rubneri, gen. nov., sp. nov., WGS of new members of the Eggerthellaceae.</title>
        <authorList>
            <person name="Danylec N."/>
            <person name="Stoll D.A."/>
            <person name="Doetsch A."/>
            <person name="Kulling S.E."/>
            <person name="Huch M."/>
        </authorList>
    </citation>
    <scope>NUCLEOTIDE SEQUENCE [LARGE SCALE GENOMIC DNA]</scope>
    <source>
        <strain evidence="3">ResAG-96</strain>
    </source>
</reference>
<organism evidence="2 3">
    <name type="scientific">Enteroscipio rubneri</name>
    <dbReference type="NCBI Taxonomy" id="2070686"/>
    <lineage>
        <taxon>Bacteria</taxon>
        <taxon>Bacillati</taxon>
        <taxon>Actinomycetota</taxon>
        <taxon>Coriobacteriia</taxon>
        <taxon>Eggerthellales</taxon>
        <taxon>Eggerthellaceae</taxon>
        <taxon>Enteroscipio</taxon>
    </lineage>
</organism>
<dbReference type="AlphaFoldDB" id="A0A2K2U9W4"/>
<proteinExistence type="inferred from homology"/>
<dbReference type="NCBIfam" id="TIGR00481">
    <property type="entry name" value="YbhB/YbcL family Raf kinase inhibitor-like protein"/>
    <property type="match status" value="1"/>
</dbReference>
<dbReference type="InterPro" id="IPR005247">
    <property type="entry name" value="YbhB_YbcL/LppC-like"/>
</dbReference>
<dbReference type="InterPro" id="IPR008914">
    <property type="entry name" value="PEBP"/>
</dbReference>
<dbReference type="Gene3D" id="3.90.280.10">
    <property type="entry name" value="PEBP-like"/>
    <property type="match status" value="1"/>
</dbReference>
<comment type="caution">
    <text evidence="2">The sequence shown here is derived from an EMBL/GenBank/DDBJ whole genome shotgun (WGS) entry which is preliminary data.</text>
</comment>
<dbReference type="RefSeq" id="WP_103265668.1">
    <property type="nucleotide sequence ID" value="NZ_CABMLE010000014.1"/>
</dbReference>
<evidence type="ECO:0000256" key="1">
    <source>
        <dbReference type="ARBA" id="ARBA00007120"/>
    </source>
</evidence>
<dbReference type="OrthoDB" id="9797506at2"/>
<dbReference type="CDD" id="cd00865">
    <property type="entry name" value="PEBP_bact_arch"/>
    <property type="match status" value="1"/>
</dbReference>
<dbReference type="Pfam" id="PF01161">
    <property type="entry name" value="PBP"/>
    <property type="match status" value="1"/>
</dbReference>
<dbReference type="PANTHER" id="PTHR30289:SF1">
    <property type="entry name" value="PEBP (PHOSPHATIDYLETHANOLAMINE-BINDING PROTEIN) FAMILY PROTEIN"/>
    <property type="match status" value="1"/>
</dbReference>
<dbReference type="EMBL" id="PPEK01000014">
    <property type="protein sequence ID" value="PNV67032.1"/>
    <property type="molecule type" value="Genomic_DNA"/>
</dbReference>
<evidence type="ECO:0000313" key="2">
    <source>
        <dbReference type="EMBL" id="PNV67032.1"/>
    </source>
</evidence>
<protein>
    <submittedName>
        <fullName evidence="2">YbhB/YbcL family Raf kinase inhibitor-like protein</fullName>
    </submittedName>
</protein>
<keyword evidence="3" id="KW-1185">Reference proteome</keyword>
<dbReference type="InterPro" id="IPR036610">
    <property type="entry name" value="PEBP-like_sf"/>
</dbReference>
<sequence length="170" mass="18662">MRISVDLENGLLPDRYGKYAPIEYQLEGHPIRSFPIGIEGVPAGARSLALTFLDWDAIPVGGFCWIHWIACNFPPETKLIPENASAAGAIPCVQGSNSDFSPFAGGHTNPVLIHRYVGPQPPDKTHDYTLTLYALDCKLDLADGYYLNEFRRAIRGHVLAEASLDLPSRA</sequence>
<dbReference type="SUPFAM" id="SSF49777">
    <property type="entry name" value="PEBP-like"/>
    <property type="match status" value="1"/>
</dbReference>
<comment type="similarity">
    <text evidence="1">Belongs to the UPF0098 family.</text>
</comment>
<gene>
    <name evidence="2" type="ORF">C2L71_10285</name>
</gene>
<accession>A0A2K2U9W4</accession>
<evidence type="ECO:0000313" key="3">
    <source>
        <dbReference type="Proteomes" id="UP000236197"/>
    </source>
</evidence>